<dbReference type="HOGENOM" id="CLU_063440_1_3_2"/>
<dbReference type="InterPro" id="IPR005149">
    <property type="entry name" value="Tscrpt_reg_PadR_N"/>
</dbReference>
<accession>H2C7C2</accession>
<name>H2C7C2_9CREN</name>
<dbReference type="OrthoDB" id="56053at2157"/>
<dbReference type="InterPro" id="IPR036390">
    <property type="entry name" value="WH_DNA-bd_sf"/>
</dbReference>
<dbReference type="AlphaFoldDB" id="H2C7C2"/>
<feature type="domain" description="Transcription regulator PadR N-terminal" evidence="1">
    <location>
        <begin position="19"/>
        <end position="83"/>
    </location>
</feature>
<dbReference type="EMBL" id="JH597770">
    <property type="protein sequence ID" value="EHP68048.1"/>
    <property type="molecule type" value="Genomic_DNA"/>
</dbReference>
<keyword evidence="3" id="KW-1185">Reference proteome</keyword>
<dbReference type="Pfam" id="PF03551">
    <property type="entry name" value="PadR"/>
    <property type="match status" value="1"/>
</dbReference>
<evidence type="ECO:0000313" key="3">
    <source>
        <dbReference type="Proteomes" id="UP000003980"/>
    </source>
</evidence>
<dbReference type="SUPFAM" id="SSF46785">
    <property type="entry name" value="Winged helix' DNA-binding domain"/>
    <property type="match status" value="1"/>
</dbReference>
<dbReference type="InterPro" id="IPR036388">
    <property type="entry name" value="WH-like_DNA-bd_sf"/>
</dbReference>
<sequence>MIHPGSGHWRHRRGLRYLVLASLRESPKNGVEIIRSLEDMSMGFWRPSPGSIYPLLATMVEEGLIRKREDGKYELTEEGRGHLGIVAESRPSTPEEMLREMEIYVEYFQDLKVTEPVKLEGLKERIRSLGEKLLKVGS</sequence>
<gene>
    <name evidence="2" type="ORF">MetMK1DRAFT_00024710</name>
</gene>
<dbReference type="STRING" id="671065.MetMK1DRAFT_00024710"/>
<reference evidence="2 3" key="1">
    <citation type="submission" date="2012-01" db="EMBL/GenBank/DDBJ databases">
        <title>Improved High-Quality Draft sequence of Metallosphaera yellowstonensis MK1.</title>
        <authorList>
            <consortium name="US DOE Joint Genome Institute"/>
            <person name="Lucas S."/>
            <person name="Han J."/>
            <person name="Cheng J.-F."/>
            <person name="Goodwin L."/>
            <person name="Pitluck S."/>
            <person name="Peters L."/>
            <person name="Teshima H."/>
            <person name="Detter J.C."/>
            <person name="Han C."/>
            <person name="Tapia R."/>
            <person name="Land M."/>
            <person name="Hauser L."/>
            <person name="Kyrpides N."/>
            <person name="Kozubal M."/>
            <person name="Macur R.E."/>
            <person name="Jay Z."/>
            <person name="Inskeep W."/>
            <person name="Woyke T."/>
        </authorList>
    </citation>
    <scope>NUCLEOTIDE SEQUENCE [LARGE SCALE GENOMIC DNA]</scope>
    <source>
        <strain evidence="2 3">MK1</strain>
    </source>
</reference>
<evidence type="ECO:0000259" key="1">
    <source>
        <dbReference type="Pfam" id="PF03551"/>
    </source>
</evidence>
<protein>
    <submittedName>
        <fullName evidence="2">Putative transcriptional regulator</fullName>
    </submittedName>
</protein>
<dbReference type="PANTHER" id="PTHR43252:SF5">
    <property type="entry name" value="TRANSCRIPTIONAL REGULATOR, PADR-LIKE FAMILY"/>
    <property type="match status" value="1"/>
</dbReference>
<evidence type="ECO:0000313" key="2">
    <source>
        <dbReference type="EMBL" id="EHP68048.1"/>
    </source>
</evidence>
<dbReference type="Gene3D" id="1.10.10.10">
    <property type="entry name" value="Winged helix-like DNA-binding domain superfamily/Winged helix DNA-binding domain"/>
    <property type="match status" value="1"/>
</dbReference>
<proteinExistence type="predicted"/>
<organism evidence="2 3">
    <name type="scientific">Metallosphaera yellowstonensis MK1</name>
    <dbReference type="NCBI Taxonomy" id="671065"/>
    <lineage>
        <taxon>Archaea</taxon>
        <taxon>Thermoproteota</taxon>
        <taxon>Thermoprotei</taxon>
        <taxon>Sulfolobales</taxon>
        <taxon>Sulfolobaceae</taxon>
        <taxon>Metallosphaera</taxon>
    </lineage>
</organism>
<dbReference type="Proteomes" id="UP000003980">
    <property type="component" value="Unassembled WGS sequence"/>
</dbReference>
<dbReference type="RefSeq" id="WP_009074074.1">
    <property type="nucleotide sequence ID" value="NZ_JH597770.1"/>
</dbReference>
<dbReference type="eggNOG" id="arCOG00002">
    <property type="taxonomic scope" value="Archaea"/>
</dbReference>
<dbReference type="PANTHER" id="PTHR43252">
    <property type="entry name" value="TRANSCRIPTIONAL REGULATOR YQJI"/>
    <property type="match status" value="1"/>
</dbReference>